<reference evidence="5" key="1">
    <citation type="journal article" date="2021" name="Nat. Commun.">
        <title>Genetic determinants of endophytism in the Arabidopsis root mycobiome.</title>
        <authorList>
            <person name="Mesny F."/>
            <person name="Miyauchi S."/>
            <person name="Thiergart T."/>
            <person name="Pickel B."/>
            <person name="Atanasova L."/>
            <person name="Karlsson M."/>
            <person name="Huettel B."/>
            <person name="Barry K.W."/>
            <person name="Haridas S."/>
            <person name="Chen C."/>
            <person name="Bauer D."/>
            <person name="Andreopoulos W."/>
            <person name="Pangilinan J."/>
            <person name="LaButti K."/>
            <person name="Riley R."/>
            <person name="Lipzen A."/>
            <person name="Clum A."/>
            <person name="Drula E."/>
            <person name="Henrissat B."/>
            <person name="Kohler A."/>
            <person name="Grigoriev I.V."/>
            <person name="Martin F.M."/>
            <person name="Hacquard S."/>
        </authorList>
    </citation>
    <scope>NUCLEOTIDE SEQUENCE</scope>
    <source>
        <strain evidence="5">FSSC 5 MPI-SDFR-AT-0091</strain>
    </source>
</reference>
<comment type="caution">
    <text evidence="5">The sequence shown here is derived from an EMBL/GenBank/DDBJ whole genome shotgun (WGS) entry which is preliminary data.</text>
</comment>
<feature type="signal peptide" evidence="1">
    <location>
        <begin position="1"/>
        <end position="17"/>
    </location>
</feature>
<feature type="domain" description="Alpha fucosidase A-like C-terminal" evidence="3">
    <location>
        <begin position="708"/>
        <end position="785"/>
    </location>
</feature>
<evidence type="ECO:0000256" key="1">
    <source>
        <dbReference type="SAM" id="SignalP"/>
    </source>
</evidence>
<dbReference type="InterPro" id="IPR008928">
    <property type="entry name" value="6-hairpin_glycosidase_sf"/>
</dbReference>
<dbReference type="InterPro" id="IPR012341">
    <property type="entry name" value="6hp_glycosidase-like_sf"/>
</dbReference>
<proteinExistence type="predicted"/>
<dbReference type="OrthoDB" id="2848340at2759"/>
<feature type="chain" id="PRO_5040147435" evidence="1">
    <location>
        <begin position="18"/>
        <end position="794"/>
    </location>
</feature>
<dbReference type="InterPro" id="IPR049053">
    <property type="entry name" value="AFCA-like_C"/>
</dbReference>
<dbReference type="Gene3D" id="1.50.10.10">
    <property type="match status" value="1"/>
</dbReference>
<dbReference type="PANTHER" id="PTHR31084">
    <property type="entry name" value="ALPHA-L-FUCOSIDASE 2"/>
    <property type="match status" value="1"/>
</dbReference>
<dbReference type="EMBL" id="JAGTJS010000032">
    <property type="protein sequence ID" value="KAH7231535.1"/>
    <property type="molecule type" value="Genomic_DNA"/>
</dbReference>
<keyword evidence="6" id="KW-1185">Reference proteome</keyword>
<evidence type="ECO:0000259" key="3">
    <source>
        <dbReference type="Pfam" id="PF21307"/>
    </source>
</evidence>
<gene>
    <name evidence="5" type="ORF">B0J15DRAFT_539446</name>
</gene>
<accession>A0A9P9G1J5</accession>
<dbReference type="PIRSF" id="PIRSF007663">
    <property type="entry name" value="UCP007663"/>
    <property type="match status" value="1"/>
</dbReference>
<name>A0A9P9G1J5_FUSSL</name>
<protein>
    <submittedName>
        <fullName evidence="5">Secreted protein</fullName>
    </submittedName>
</protein>
<evidence type="ECO:0000313" key="5">
    <source>
        <dbReference type="EMBL" id="KAH7231535.1"/>
    </source>
</evidence>
<dbReference type="InterPro" id="IPR016518">
    <property type="entry name" value="Alpha-L-fucosidase"/>
</dbReference>
<feature type="domain" description="Glycosyl hydrolase family 95 catalytic" evidence="4">
    <location>
        <begin position="285"/>
        <end position="706"/>
    </location>
</feature>
<evidence type="ECO:0000259" key="2">
    <source>
        <dbReference type="Pfam" id="PF14498"/>
    </source>
</evidence>
<dbReference type="GO" id="GO:0004560">
    <property type="term" value="F:alpha-L-fucosidase activity"/>
    <property type="evidence" value="ECO:0007669"/>
    <property type="project" value="InterPro"/>
</dbReference>
<keyword evidence="1" id="KW-0732">Signal</keyword>
<dbReference type="InterPro" id="IPR054363">
    <property type="entry name" value="GH95_cat"/>
</dbReference>
<dbReference type="Pfam" id="PF21307">
    <property type="entry name" value="Glyco_hydro_95_C"/>
    <property type="match status" value="1"/>
</dbReference>
<organism evidence="5 6">
    <name type="scientific">Fusarium solani</name>
    <name type="common">Filamentous fungus</name>
    <dbReference type="NCBI Taxonomy" id="169388"/>
    <lineage>
        <taxon>Eukaryota</taxon>
        <taxon>Fungi</taxon>
        <taxon>Dikarya</taxon>
        <taxon>Ascomycota</taxon>
        <taxon>Pezizomycotina</taxon>
        <taxon>Sordariomycetes</taxon>
        <taxon>Hypocreomycetidae</taxon>
        <taxon>Hypocreales</taxon>
        <taxon>Nectriaceae</taxon>
        <taxon>Fusarium</taxon>
        <taxon>Fusarium solani species complex</taxon>
    </lineage>
</organism>
<dbReference type="InterPro" id="IPR027414">
    <property type="entry name" value="GH95_N_dom"/>
</dbReference>
<dbReference type="PANTHER" id="PTHR31084:SF0">
    <property type="entry name" value="ALPHA-L-FUCOSIDASE 2"/>
    <property type="match status" value="1"/>
</dbReference>
<dbReference type="AlphaFoldDB" id="A0A9P9G1J5"/>
<dbReference type="GO" id="GO:0005975">
    <property type="term" value="P:carbohydrate metabolic process"/>
    <property type="evidence" value="ECO:0007669"/>
    <property type="project" value="InterPro"/>
</dbReference>
<evidence type="ECO:0000313" key="6">
    <source>
        <dbReference type="Proteomes" id="UP000736672"/>
    </source>
</evidence>
<dbReference type="Pfam" id="PF22124">
    <property type="entry name" value="Glyco_hydro_95_cat"/>
    <property type="match status" value="1"/>
</dbReference>
<dbReference type="Proteomes" id="UP000736672">
    <property type="component" value="Unassembled WGS sequence"/>
</dbReference>
<sequence>MHLSFATLIAIAGLALCQPPQYVGTRHLWYDWPGWDFNSALPLGNGRLGALVFGSPSEKIILNENSVWSGPFQDRINPDSLDAFPKVRDYLKKGQLTKANDLVIDHMSCSPDVSRSYSVTNNLNLDFGHYEQDWSNYTRWLDTAEGIMGVSYDYEGVTYGREYVANFPVGVIAVRLTASEAGKLGVKVSLSRDRGIVNHSASTNPNTIVLDVGGSDAGSIAFSSAVRIQSDGDVATSNDGKSLEVTGASRVDLFYDAETEFQWDSESKYKAEVNKKLNAAASAGFNKLRAQAKEDHSNLMNRVTLDLGSSGEAGRLRTDRRVSKYQNDPRADNEFITLMFNFGRHLLISSSRDTGGPGIGVPANLQGIWNDNYQPAWGSKFTVNINTEMNYWLAETTNLVETLPPLWDLLERSRQRGKDVAKRMYGCPGYVSHHNLDLWGDSAPHDHGIRWTMWPMSNLWLTSHMMEHYRFTGDKEFLRNTAWPLFEDAAAFFNCYIFEHEGYHSTGPSISPENFFYIPRDMAEEGLEGAIDISPTMDNSLLYDFFTNYVEIASALGISGDDNKMVTKALDFRSGLRPTAIGRHGQVQEWRNDYAEKEENHRHISHLWDLFPGSAMSPLLNKTLSQAARVSIQRRLDAGGAGTGWSRAWTAACFARLLDGDASLDQTRTLLRYHPMNNLLHRIEGNDWTFQIDSNFGLVAVVAEWLVQSHAGVVHLLPALGSDLPAGSVKGLVARGGFVVDLSWDDGMLSEAKIKSTRGGRLAVRVSDGKAFKVDGKEVNAVDTEPGKIYRVTL</sequence>
<dbReference type="SUPFAM" id="SSF48208">
    <property type="entry name" value="Six-hairpin glycosidases"/>
    <property type="match status" value="1"/>
</dbReference>
<evidence type="ECO:0000259" key="4">
    <source>
        <dbReference type="Pfam" id="PF22124"/>
    </source>
</evidence>
<dbReference type="Pfam" id="PF14498">
    <property type="entry name" value="Glyco_hyd_65N_2"/>
    <property type="match status" value="1"/>
</dbReference>
<feature type="domain" description="Glycosyl hydrolase family 95 N-terminal" evidence="2">
    <location>
        <begin position="28"/>
        <end position="262"/>
    </location>
</feature>